<keyword evidence="3" id="KW-1185">Reference proteome</keyword>
<organism evidence="2 3">
    <name type="scientific">Prevotella herbatica</name>
    <dbReference type="NCBI Taxonomy" id="2801997"/>
    <lineage>
        <taxon>Bacteria</taxon>
        <taxon>Pseudomonadati</taxon>
        <taxon>Bacteroidota</taxon>
        <taxon>Bacteroidia</taxon>
        <taxon>Bacteroidales</taxon>
        <taxon>Prevotellaceae</taxon>
        <taxon>Prevotella</taxon>
    </lineage>
</organism>
<proteinExistence type="predicted"/>
<protein>
    <submittedName>
        <fullName evidence="2">Uncharacterized protein</fullName>
    </submittedName>
</protein>
<evidence type="ECO:0000256" key="1">
    <source>
        <dbReference type="SAM" id="Phobius"/>
    </source>
</evidence>
<dbReference type="Proteomes" id="UP001319045">
    <property type="component" value="Chromosome"/>
</dbReference>
<reference evidence="2 3" key="1">
    <citation type="journal article" date="2022" name="Int. J. Syst. Evol. Microbiol.">
        <title>Prevotella herbatica sp. nov., a plant polysaccharide-decomposing anaerobic bacterium isolated from a methanogenic reactor.</title>
        <authorList>
            <person name="Uek A."/>
            <person name="Tonouchi A."/>
            <person name="Kaku N."/>
            <person name="Ueki K."/>
        </authorList>
    </citation>
    <scope>NUCLEOTIDE SEQUENCE [LARGE SCALE GENOMIC DNA]</scope>
    <source>
        <strain evidence="2 3">WR041</strain>
    </source>
</reference>
<keyword evidence="1" id="KW-1133">Transmembrane helix</keyword>
<accession>A0ABN6EJ13</accession>
<evidence type="ECO:0000313" key="3">
    <source>
        <dbReference type="Proteomes" id="UP001319045"/>
    </source>
</evidence>
<evidence type="ECO:0000313" key="2">
    <source>
        <dbReference type="EMBL" id="BCS84681.1"/>
    </source>
</evidence>
<keyword evidence="1" id="KW-0812">Transmembrane</keyword>
<feature type="transmembrane region" description="Helical" evidence="1">
    <location>
        <begin position="72"/>
        <end position="92"/>
    </location>
</feature>
<sequence length="217" mass="24744">MVYILGNSLRDVHEYEADNYVLTAGVNAQEYQILLICKALGTRTYAFANNFKHSLVKNRITMMMKKNTNKWAYGKTLYLIPLVALALCAFASPKTEVNNASQNVKVKQVKKTTIETVEIIPQIKGDKVYTDAEFQAMMNKQYAECEKHFGSNTLSNKMILVDKNEKYSTTYEKKNGWWVKISKKPFSSTSYSTHYKKVNGKLVEASQKAVTPQLIKK</sequence>
<dbReference type="EMBL" id="AP024484">
    <property type="protein sequence ID" value="BCS84681.1"/>
    <property type="molecule type" value="Genomic_DNA"/>
</dbReference>
<name>A0ABN6EJ13_9BACT</name>
<keyword evidence="1" id="KW-0472">Membrane</keyword>
<gene>
    <name evidence="2" type="ORF">prwr041_05740</name>
</gene>